<dbReference type="InterPro" id="IPR038591">
    <property type="entry name" value="NolW-like_sf"/>
</dbReference>
<evidence type="ECO:0000256" key="2">
    <source>
        <dbReference type="ARBA" id="ARBA00022729"/>
    </source>
</evidence>
<dbReference type="AlphaFoldDB" id="A0A1T4JR52"/>
<proteinExistence type="inferred from homology"/>
<dbReference type="InterPro" id="IPR050810">
    <property type="entry name" value="Bact_Secretion_Sys_Channel"/>
</dbReference>
<evidence type="ECO:0000256" key="5">
    <source>
        <dbReference type="RuleBase" id="RU004004"/>
    </source>
</evidence>
<dbReference type="InterPro" id="IPR001775">
    <property type="entry name" value="GspD/PilQ"/>
</dbReference>
<dbReference type="Pfam" id="PF00263">
    <property type="entry name" value="Secretin"/>
    <property type="match status" value="1"/>
</dbReference>
<dbReference type="PANTHER" id="PTHR30332:SF17">
    <property type="entry name" value="TYPE IV PILIATION SYSTEM PROTEIN DR_0774-RELATED"/>
    <property type="match status" value="1"/>
</dbReference>
<dbReference type="Proteomes" id="UP000190625">
    <property type="component" value="Unassembled WGS sequence"/>
</dbReference>
<evidence type="ECO:0000256" key="1">
    <source>
        <dbReference type="ARBA" id="ARBA00004370"/>
    </source>
</evidence>
<reference evidence="9" key="1">
    <citation type="submission" date="2017-02" db="EMBL/GenBank/DDBJ databases">
        <authorList>
            <person name="Varghese N."/>
            <person name="Submissions S."/>
        </authorList>
    </citation>
    <scope>NUCLEOTIDE SEQUENCE [LARGE SCALE GENOMIC DNA]</scope>
    <source>
        <strain evidence="9">ATCC BAA-73</strain>
    </source>
</reference>
<dbReference type="InterPro" id="IPR004846">
    <property type="entry name" value="T2SS/T3SS_dom"/>
</dbReference>
<evidence type="ECO:0000313" key="8">
    <source>
        <dbReference type="EMBL" id="SJZ32605.1"/>
    </source>
</evidence>
<dbReference type="Gene3D" id="3.30.1370.120">
    <property type="match status" value="1"/>
</dbReference>
<evidence type="ECO:0000259" key="7">
    <source>
        <dbReference type="Pfam" id="PF03958"/>
    </source>
</evidence>
<evidence type="ECO:0000256" key="4">
    <source>
        <dbReference type="RuleBase" id="RU004003"/>
    </source>
</evidence>
<dbReference type="InterPro" id="IPR005644">
    <property type="entry name" value="NolW-like"/>
</dbReference>
<dbReference type="Pfam" id="PF03958">
    <property type="entry name" value="Secretin_N"/>
    <property type="match status" value="1"/>
</dbReference>
<dbReference type="PANTHER" id="PTHR30332">
    <property type="entry name" value="PROBABLE GENERAL SECRETION PATHWAY PROTEIN D"/>
    <property type="match status" value="1"/>
</dbReference>
<name>A0A1T4JR52_9FIRM</name>
<dbReference type="EMBL" id="FUWM01000004">
    <property type="protein sequence ID" value="SJZ32605.1"/>
    <property type="molecule type" value="Genomic_DNA"/>
</dbReference>
<gene>
    <name evidence="8" type="ORF">SAMN02745118_00344</name>
</gene>
<keyword evidence="5" id="KW-0813">Transport</keyword>
<accession>A0A1T4JR52</accession>
<keyword evidence="9" id="KW-1185">Reference proteome</keyword>
<dbReference type="GO" id="GO:0009306">
    <property type="term" value="P:protein secretion"/>
    <property type="evidence" value="ECO:0007669"/>
    <property type="project" value="InterPro"/>
</dbReference>
<sequence>MKIQKNQVIILVIFLLMIIPVMQINGSVDAKEKKKEPLVTMVLFETDLREALNEISLQTGVDIIPDQTVNGVVTADLQEVPLKKALRRILIGGGYTFRKIDDFYLVGLPTPKNPTFKDLSEIKVVKLKHITVREVFDILPSFLKSYVKGSPRSNVLTIHAPVREQKRIYELIDAIDKPQQQVEIKVVVTEIDSKKVKEIGTKLLSYNKGEQGIKRGKYDSVDDLLVLETDHYGKLLTELRVLEEEEKAKIKANPRVLVADGETAELFVGDQETLLITPEDDDITSRTEEIEVGVKLRATADIIGEDKIVLNITPQISHFVNEVRPDILVKKNSVSTTLRLKSGQTAVVAGMTMQNDYSQDKKVPVLGDVPLVRWFFKNKKERKTDRELLVFVTPVIK</sequence>
<keyword evidence="3" id="KW-0472">Membrane</keyword>
<dbReference type="STRING" id="142842.SAMN02745118_00344"/>
<feature type="domain" description="NolW-like" evidence="7">
    <location>
        <begin position="123"/>
        <end position="181"/>
    </location>
</feature>
<evidence type="ECO:0000259" key="6">
    <source>
        <dbReference type="Pfam" id="PF00263"/>
    </source>
</evidence>
<evidence type="ECO:0000313" key="9">
    <source>
        <dbReference type="Proteomes" id="UP000190625"/>
    </source>
</evidence>
<dbReference type="Gene3D" id="3.30.1370.130">
    <property type="match status" value="1"/>
</dbReference>
<evidence type="ECO:0000256" key="3">
    <source>
        <dbReference type="ARBA" id="ARBA00023136"/>
    </source>
</evidence>
<keyword evidence="2" id="KW-0732">Signal</keyword>
<dbReference type="OrthoDB" id="43068at2"/>
<dbReference type="GO" id="GO:0015627">
    <property type="term" value="C:type II protein secretion system complex"/>
    <property type="evidence" value="ECO:0007669"/>
    <property type="project" value="TreeGrafter"/>
</dbReference>
<organism evidence="8 9">
    <name type="scientific">Selenihalanaerobacter shriftii</name>
    <dbReference type="NCBI Taxonomy" id="142842"/>
    <lineage>
        <taxon>Bacteria</taxon>
        <taxon>Bacillati</taxon>
        <taxon>Bacillota</taxon>
        <taxon>Clostridia</taxon>
        <taxon>Halanaerobiales</taxon>
        <taxon>Halobacteroidaceae</taxon>
        <taxon>Selenihalanaerobacter</taxon>
    </lineage>
</organism>
<dbReference type="PRINTS" id="PR00811">
    <property type="entry name" value="BCTERIALGSPD"/>
</dbReference>
<protein>
    <submittedName>
        <fullName evidence="8">Type IV pilus assembly protein PilQ</fullName>
    </submittedName>
</protein>
<comment type="similarity">
    <text evidence="4">Belongs to the bacterial secretin family.</text>
</comment>
<feature type="domain" description="Type II/III secretion system secretin-like" evidence="6">
    <location>
        <begin position="242"/>
        <end position="396"/>
    </location>
</feature>
<dbReference type="GO" id="GO:0009279">
    <property type="term" value="C:cell outer membrane"/>
    <property type="evidence" value="ECO:0007669"/>
    <property type="project" value="UniProtKB-SubCell"/>
</dbReference>
<comment type="subcellular location">
    <subcellularLocation>
        <location evidence="5">Cell outer membrane</location>
    </subcellularLocation>
    <subcellularLocation>
        <location evidence="1">Membrane</location>
    </subcellularLocation>
</comment>
<dbReference type="RefSeq" id="WP_078808870.1">
    <property type="nucleotide sequence ID" value="NZ_FUWM01000004.1"/>
</dbReference>